<dbReference type="Pfam" id="PF22011">
    <property type="entry name" value="DUF6931"/>
    <property type="match status" value="1"/>
</dbReference>
<protein>
    <submittedName>
        <fullName evidence="1">Uncharacterized protein</fullName>
    </submittedName>
</protein>
<organism evidence="1 2">
    <name type="scientific">Paludibaculum fermentans</name>
    <dbReference type="NCBI Taxonomy" id="1473598"/>
    <lineage>
        <taxon>Bacteria</taxon>
        <taxon>Pseudomonadati</taxon>
        <taxon>Acidobacteriota</taxon>
        <taxon>Terriglobia</taxon>
        <taxon>Bryobacterales</taxon>
        <taxon>Bryobacteraceae</taxon>
        <taxon>Paludibaculum</taxon>
    </lineage>
</organism>
<dbReference type="EMBL" id="CP063849">
    <property type="protein sequence ID" value="QOY88441.1"/>
    <property type="molecule type" value="Genomic_DNA"/>
</dbReference>
<reference evidence="1 2" key="1">
    <citation type="submission" date="2020-10" db="EMBL/GenBank/DDBJ databases">
        <title>Complete genome sequence of Paludibaculum fermentans P105T, a facultatively anaerobic acidobacterium capable of dissimilatory Fe(III) reduction.</title>
        <authorList>
            <person name="Dedysh S.N."/>
            <person name="Beletsky A.V."/>
            <person name="Kulichevskaya I.S."/>
            <person name="Mardanov A.V."/>
            <person name="Ravin N.V."/>
        </authorList>
    </citation>
    <scope>NUCLEOTIDE SEQUENCE [LARGE SCALE GENOMIC DNA]</scope>
    <source>
        <strain evidence="1 2">P105</strain>
    </source>
</reference>
<name>A0A7S7NRE9_PALFE</name>
<accession>A0A7S7NRE9</accession>
<dbReference type="AlphaFoldDB" id="A0A7S7NRE9"/>
<evidence type="ECO:0000313" key="2">
    <source>
        <dbReference type="Proteomes" id="UP000593892"/>
    </source>
</evidence>
<dbReference type="RefSeq" id="WP_194450103.1">
    <property type="nucleotide sequence ID" value="NZ_CP063849.1"/>
</dbReference>
<evidence type="ECO:0000313" key="1">
    <source>
        <dbReference type="EMBL" id="QOY88441.1"/>
    </source>
</evidence>
<dbReference type="KEGG" id="pfer:IRI77_00305"/>
<sequence>MSTAPQSGKPPKTVAELCQVAELGEAAAQLATPEIAAPDFIQAMVGAEEFPDAVKFLAFSLPKRESIWWAWVCARRASGATPPPVIKAALDATEKWIAQPTDAHRRAAMAAAEKADFGTPAGCAALSVFFSGGSVAPPEAPALEAAEYSTAKAVAGAVTFSALSGDPQGASEAFRSFIAQGVEVARKIRIWEPAS</sequence>
<keyword evidence="2" id="KW-1185">Reference proteome</keyword>
<dbReference type="Proteomes" id="UP000593892">
    <property type="component" value="Chromosome"/>
</dbReference>
<dbReference type="InterPro" id="IPR053855">
    <property type="entry name" value="DUF6931"/>
</dbReference>
<gene>
    <name evidence="1" type="ORF">IRI77_00305</name>
</gene>
<proteinExistence type="predicted"/>